<dbReference type="Gramene" id="TVU22487">
    <property type="protein sequence ID" value="TVU22487"/>
    <property type="gene ID" value="EJB05_32186"/>
</dbReference>
<comment type="caution">
    <text evidence="4">The sequence shown here is derived from an EMBL/GenBank/DDBJ whole genome shotgun (WGS) entry which is preliminary data.</text>
</comment>
<feature type="chain" id="PRO_5044097417" description="Neprosin activation peptide domain-containing protein" evidence="2">
    <location>
        <begin position="24"/>
        <end position="90"/>
    </location>
</feature>
<dbReference type="EMBL" id="RWGY01000026">
    <property type="protein sequence ID" value="TVU22537.1"/>
    <property type="molecule type" value="Genomic_DNA"/>
</dbReference>
<dbReference type="Proteomes" id="UP000324897">
    <property type="component" value="Unassembled WGS sequence"/>
</dbReference>
<evidence type="ECO:0000313" key="3">
    <source>
        <dbReference type="EMBL" id="TVU22487.1"/>
    </source>
</evidence>
<sequence>MEIKKSNYLIAIVFASLLLSAMAGGHRKLLNKDEAAGSMETSGSMQQLQEDDEVVVMVHKRILKHVKMDDYGRYDPTPTMAKPHFKDIPN</sequence>
<dbReference type="PANTHER" id="PTHR35290">
    <property type="entry name" value="PROTEIN CASPARIAN STRIP INTEGRITY FACTOR 1-RELATED"/>
    <property type="match status" value="1"/>
</dbReference>
<organism evidence="4 5">
    <name type="scientific">Eragrostis curvula</name>
    <name type="common">weeping love grass</name>
    <dbReference type="NCBI Taxonomy" id="38414"/>
    <lineage>
        <taxon>Eukaryota</taxon>
        <taxon>Viridiplantae</taxon>
        <taxon>Streptophyta</taxon>
        <taxon>Embryophyta</taxon>
        <taxon>Tracheophyta</taxon>
        <taxon>Spermatophyta</taxon>
        <taxon>Magnoliopsida</taxon>
        <taxon>Liliopsida</taxon>
        <taxon>Poales</taxon>
        <taxon>Poaceae</taxon>
        <taxon>PACMAD clade</taxon>
        <taxon>Chloridoideae</taxon>
        <taxon>Eragrostideae</taxon>
        <taxon>Eragrostidinae</taxon>
        <taxon>Eragrostis</taxon>
    </lineage>
</organism>
<dbReference type="OrthoDB" id="1936508at2759"/>
<proteinExistence type="predicted"/>
<dbReference type="Gramene" id="TVU22537">
    <property type="protein sequence ID" value="TVU22537"/>
    <property type="gene ID" value="EJB05_32244"/>
</dbReference>
<evidence type="ECO:0000256" key="2">
    <source>
        <dbReference type="SAM" id="SignalP"/>
    </source>
</evidence>
<feature type="signal peptide" evidence="2">
    <location>
        <begin position="1"/>
        <end position="23"/>
    </location>
</feature>
<dbReference type="InterPro" id="IPR038974">
    <property type="entry name" value="CIF1/2"/>
</dbReference>
<evidence type="ECO:0000313" key="5">
    <source>
        <dbReference type="Proteomes" id="UP000324897"/>
    </source>
</evidence>
<protein>
    <recommendedName>
        <fullName evidence="6">Neprosin activation peptide domain-containing protein</fullName>
    </recommendedName>
</protein>
<accession>A0A5J9UGU2</accession>
<name>A0A5J9UGU2_9POAL</name>
<feature type="region of interest" description="Disordered" evidence="1">
    <location>
        <begin position="71"/>
        <end position="90"/>
    </location>
</feature>
<evidence type="ECO:0000256" key="1">
    <source>
        <dbReference type="SAM" id="MobiDB-lite"/>
    </source>
</evidence>
<dbReference type="EMBL" id="RWGY01000026">
    <property type="protein sequence ID" value="TVU22487.1"/>
    <property type="molecule type" value="Genomic_DNA"/>
</dbReference>
<keyword evidence="5" id="KW-1185">Reference proteome</keyword>
<keyword evidence="2" id="KW-0732">Signal</keyword>
<reference evidence="4 5" key="1">
    <citation type="journal article" date="2019" name="Sci. Rep.">
        <title>A high-quality genome of Eragrostis curvula grass provides insights into Poaceae evolution and supports new strategies to enhance forage quality.</title>
        <authorList>
            <person name="Carballo J."/>
            <person name="Santos B.A.C.M."/>
            <person name="Zappacosta D."/>
            <person name="Garbus I."/>
            <person name="Selva J.P."/>
            <person name="Gallo C.A."/>
            <person name="Diaz A."/>
            <person name="Albertini E."/>
            <person name="Caccamo M."/>
            <person name="Echenique V."/>
        </authorList>
    </citation>
    <scope>NUCLEOTIDE SEQUENCE [LARGE SCALE GENOMIC DNA]</scope>
    <source>
        <strain evidence="5">cv. Victoria</strain>
        <tissue evidence="4">Leaf</tissue>
    </source>
</reference>
<evidence type="ECO:0000313" key="4">
    <source>
        <dbReference type="EMBL" id="TVU22537.1"/>
    </source>
</evidence>
<evidence type="ECO:0008006" key="6">
    <source>
        <dbReference type="Google" id="ProtNLM"/>
    </source>
</evidence>
<dbReference type="AlphaFoldDB" id="A0A5J9UGU2"/>
<dbReference type="PANTHER" id="PTHR35290:SF1">
    <property type="entry name" value="OS01G0260800 PROTEIN"/>
    <property type="match status" value="1"/>
</dbReference>
<gene>
    <name evidence="3" type="ORF">EJB05_32186</name>
    <name evidence="4" type="ORF">EJB05_32244</name>
</gene>